<evidence type="ECO:0000313" key="2">
    <source>
        <dbReference type="Proteomes" id="UP000672657"/>
    </source>
</evidence>
<dbReference type="RefSeq" id="WP_211957710.1">
    <property type="nucleotide sequence ID" value="NZ_CAJPVI010000064.1"/>
</dbReference>
<name>A0ABM8TTE5_9BURK</name>
<dbReference type="Proteomes" id="UP000672657">
    <property type="component" value="Unassembled WGS sequence"/>
</dbReference>
<dbReference type="InterPro" id="IPR011101">
    <property type="entry name" value="DUF5131"/>
</dbReference>
<gene>
    <name evidence="1" type="ORF">LMG26411_06932</name>
</gene>
<accession>A0ABM8TTE5</accession>
<proteinExistence type="predicted"/>
<protein>
    <submittedName>
        <fullName evidence="1">Uncharacterized protein</fullName>
    </submittedName>
</protein>
<keyword evidence="2" id="KW-1185">Reference proteome</keyword>
<evidence type="ECO:0000313" key="1">
    <source>
        <dbReference type="EMBL" id="CAG2159728.1"/>
    </source>
</evidence>
<organism evidence="1 2">
    <name type="scientific">Cupriavidus numazuensis</name>
    <dbReference type="NCBI Taxonomy" id="221992"/>
    <lineage>
        <taxon>Bacteria</taxon>
        <taxon>Pseudomonadati</taxon>
        <taxon>Pseudomonadota</taxon>
        <taxon>Betaproteobacteria</taxon>
        <taxon>Burkholderiales</taxon>
        <taxon>Burkholderiaceae</taxon>
        <taxon>Cupriavidus</taxon>
    </lineage>
</organism>
<sequence>MSENSTIEWCDHTWNPWEGCQKVSPGCDNCYAESRNARFSGGSPVNWGPGMPRRRTSQSNWRKPLRWNAAHAAFMAVHGRRQRVFCASLADVFDLDVPLGWFIDFLDVCRQTPSLDKLLLTKRIGNVSKRLAEAFNRLFAQPDSDSNPLVPWLATWIAGNPPPDIWLGATIVNQAEAERDIPKLLKVPAKLRFLSMEPLLGTVDVFSKITGELLHSSGNDYAPGAIDWVIVGGESGTRARPMHPVWATDLRDQCMAAGVPFFFKQHGAWEPATTDTRACVYPMAAVALDGRMVGDGWDADGHPAAASNEDSWAMMHRVGKKAAGRLLNGVLHDAFPVSSADVSAACRRILLREPE</sequence>
<reference evidence="1 2" key="1">
    <citation type="submission" date="2021-03" db="EMBL/GenBank/DDBJ databases">
        <authorList>
            <person name="Peeters C."/>
        </authorList>
    </citation>
    <scope>NUCLEOTIDE SEQUENCE [LARGE SCALE GENOMIC DNA]</scope>
    <source>
        <strain evidence="1 2">LMG 26411</strain>
    </source>
</reference>
<dbReference type="Pfam" id="PF07505">
    <property type="entry name" value="DUF5131"/>
    <property type="match status" value="1"/>
</dbReference>
<comment type="caution">
    <text evidence="1">The sequence shown here is derived from an EMBL/GenBank/DDBJ whole genome shotgun (WGS) entry which is preliminary data.</text>
</comment>
<dbReference type="EMBL" id="CAJPVI010000064">
    <property type="protein sequence ID" value="CAG2159728.1"/>
    <property type="molecule type" value="Genomic_DNA"/>
</dbReference>